<dbReference type="PANTHER" id="PTHR24198">
    <property type="entry name" value="ANKYRIN REPEAT AND PROTEIN KINASE DOMAIN-CONTAINING PROTEIN"/>
    <property type="match status" value="1"/>
</dbReference>
<dbReference type="PROSITE" id="PS50088">
    <property type="entry name" value="ANK_REPEAT"/>
    <property type="match status" value="4"/>
</dbReference>
<dbReference type="Pfam" id="PF00023">
    <property type="entry name" value="Ank"/>
    <property type="match status" value="1"/>
</dbReference>
<proteinExistence type="predicted"/>
<accession>A0A6C0C8R1</accession>
<reference evidence="3" key="1">
    <citation type="journal article" date="2020" name="Nature">
        <title>Giant virus diversity and host interactions through global metagenomics.</title>
        <authorList>
            <person name="Schulz F."/>
            <person name="Roux S."/>
            <person name="Paez-Espino D."/>
            <person name="Jungbluth S."/>
            <person name="Walsh D.A."/>
            <person name="Denef V.J."/>
            <person name="McMahon K.D."/>
            <person name="Konstantinidis K.T."/>
            <person name="Eloe-Fadrosh E.A."/>
            <person name="Kyrpides N.C."/>
            <person name="Woyke T."/>
        </authorList>
    </citation>
    <scope>NUCLEOTIDE SEQUENCE</scope>
    <source>
        <strain evidence="3">GVMAG-M-3300020192-26</strain>
    </source>
</reference>
<dbReference type="AlphaFoldDB" id="A0A6C0C8R1"/>
<name>A0A6C0C8R1_9ZZZZ</name>
<dbReference type="InterPro" id="IPR002110">
    <property type="entry name" value="Ankyrin_rpt"/>
</dbReference>
<dbReference type="PANTHER" id="PTHR24198:SF165">
    <property type="entry name" value="ANKYRIN REPEAT-CONTAINING PROTEIN-RELATED"/>
    <property type="match status" value="1"/>
</dbReference>
<dbReference type="SUPFAM" id="SSF48403">
    <property type="entry name" value="Ankyrin repeat"/>
    <property type="match status" value="1"/>
</dbReference>
<organism evidence="3">
    <name type="scientific">viral metagenome</name>
    <dbReference type="NCBI Taxonomy" id="1070528"/>
    <lineage>
        <taxon>unclassified sequences</taxon>
        <taxon>metagenomes</taxon>
        <taxon>organismal metagenomes</taxon>
    </lineage>
</organism>
<evidence type="ECO:0000313" key="3">
    <source>
        <dbReference type="EMBL" id="QHT00482.1"/>
    </source>
</evidence>
<keyword evidence="1" id="KW-0677">Repeat</keyword>
<keyword evidence="2" id="KW-0040">ANK repeat</keyword>
<dbReference type="PROSITE" id="PS50297">
    <property type="entry name" value="ANK_REP_REGION"/>
    <property type="match status" value="3"/>
</dbReference>
<evidence type="ECO:0000256" key="1">
    <source>
        <dbReference type="ARBA" id="ARBA00022737"/>
    </source>
</evidence>
<dbReference type="EMBL" id="MN739355">
    <property type="protein sequence ID" value="QHT00482.1"/>
    <property type="molecule type" value="Genomic_DNA"/>
</dbReference>
<protein>
    <submittedName>
        <fullName evidence="3">Uncharacterized protein</fullName>
    </submittedName>
</protein>
<sequence>MHLDKALCEVVQTNQVHLTKALVNAGASFNYRDKYGHDALYYACKYGDLTQIKWLCENGADVNRRYDNDVGLMTLEFDRKRKVTVEIMDILWYYDGRFCGRKLILHTNDCVHILKWMMNVKYVYIDGVDKDGKTLLHLACITDQIGMVKFLIENEIDVDARCNKGLTALSYAVISNNITAITLLLECDANINNQDDEGNTALHFACARNNLKAACLLSRYQADDTVKNDSGVLAYNMGPFDVSYFS</sequence>
<dbReference type="SMART" id="SM00248">
    <property type="entry name" value="ANK"/>
    <property type="match status" value="5"/>
</dbReference>
<dbReference type="InterPro" id="IPR036770">
    <property type="entry name" value="Ankyrin_rpt-contain_sf"/>
</dbReference>
<evidence type="ECO:0000256" key="2">
    <source>
        <dbReference type="ARBA" id="ARBA00023043"/>
    </source>
</evidence>
<dbReference type="Pfam" id="PF12796">
    <property type="entry name" value="Ank_2"/>
    <property type="match status" value="2"/>
</dbReference>
<dbReference type="Gene3D" id="1.25.40.20">
    <property type="entry name" value="Ankyrin repeat-containing domain"/>
    <property type="match status" value="2"/>
</dbReference>